<dbReference type="InParanoid" id="A0A067PDB9"/>
<proteinExistence type="predicted"/>
<keyword evidence="1" id="KW-0472">Membrane</keyword>
<dbReference type="AlphaFoldDB" id="A0A067PDB9"/>
<keyword evidence="3" id="KW-1185">Reference proteome</keyword>
<organism evidence="2 3">
    <name type="scientific">Jaapia argillacea MUCL 33604</name>
    <dbReference type="NCBI Taxonomy" id="933084"/>
    <lineage>
        <taxon>Eukaryota</taxon>
        <taxon>Fungi</taxon>
        <taxon>Dikarya</taxon>
        <taxon>Basidiomycota</taxon>
        <taxon>Agaricomycotina</taxon>
        <taxon>Agaricomycetes</taxon>
        <taxon>Agaricomycetidae</taxon>
        <taxon>Jaapiales</taxon>
        <taxon>Jaapiaceae</taxon>
        <taxon>Jaapia</taxon>
    </lineage>
</organism>
<feature type="transmembrane region" description="Helical" evidence="1">
    <location>
        <begin position="28"/>
        <end position="53"/>
    </location>
</feature>
<keyword evidence="1" id="KW-1133">Transmembrane helix</keyword>
<dbReference type="Proteomes" id="UP000027265">
    <property type="component" value="Unassembled WGS sequence"/>
</dbReference>
<accession>A0A067PDB9</accession>
<name>A0A067PDB9_9AGAM</name>
<evidence type="ECO:0000313" key="3">
    <source>
        <dbReference type="Proteomes" id="UP000027265"/>
    </source>
</evidence>
<sequence>MESRERLQEFRGHDGQPAPKWNIVSPKAFMGVFIQLLVLVCAIAAGGVSSAIPESSSKAHCMRWLSSLFDFDIMPFIGCGMFSCSLPASLMFSFRESLPSWKICAGV</sequence>
<feature type="transmembrane region" description="Helical" evidence="1">
    <location>
        <begin position="73"/>
        <end position="92"/>
    </location>
</feature>
<dbReference type="EMBL" id="KL197744">
    <property type="protein sequence ID" value="KDQ51840.1"/>
    <property type="molecule type" value="Genomic_DNA"/>
</dbReference>
<dbReference type="HOGENOM" id="CLU_2210440_0_0_1"/>
<protein>
    <submittedName>
        <fullName evidence="2">Uncharacterized protein</fullName>
    </submittedName>
</protein>
<gene>
    <name evidence="2" type="ORF">JAAARDRAFT_198716</name>
</gene>
<reference evidence="3" key="1">
    <citation type="journal article" date="2014" name="Proc. Natl. Acad. Sci. U.S.A.">
        <title>Extensive sampling of basidiomycete genomes demonstrates inadequacy of the white-rot/brown-rot paradigm for wood decay fungi.</title>
        <authorList>
            <person name="Riley R."/>
            <person name="Salamov A.A."/>
            <person name="Brown D.W."/>
            <person name="Nagy L.G."/>
            <person name="Floudas D."/>
            <person name="Held B.W."/>
            <person name="Levasseur A."/>
            <person name="Lombard V."/>
            <person name="Morin E."/>
            <person name="Otillar R."/>
            <person name="Lindquist E.A."/>
            <person name="Sun H."/>
            <person name="LaButti K.M."/>
            <person name="Schmutz J."/>
            <person name="Jabbour D."/>
            <person name="Luo H."/>
            <person name="Baker S.E."/>
            <person name="Pisabarro A.G."/>
            <person name="Walton J.D."/>
            <person name="Blanchette R.A."/>
            <person name="Henrissat B."/>
            <person name="Martin F."/>
            <person name="Cullen D."/>
            <person name="Hibbett D.S."/>
            <person name="Grigoriev I.V."/>
        </authorList>
    </citation>
    <scope>NUCLEOTIDE SEQUENCE [LARGE SCALE GENOMIC DNA]</scope>
    <source>
        <strain evidence="3">MUCL 33604</strain>
    </source>
</reference>
<keyword evidence="1" id="KW-0812">Transmembrane</keyword>
<evidence type="ECO:0000256" key="1">
    <source>
        <dbReference type="SAM" id="Phobius"/>
    </source>
</evidence>
<evidence type="ECO:0000313" key="2">
    <source>
        <dbReference type="EMBL" id="KDQ51840.1"/>
    </source>
</evidence>